<keyword evidence="6" id="KW-0406">Ion transport</keyword>
<keyword evidence="7 9" id="KW-0472">Membrane</keyword>
<dbReference type="ExpressionAtlas" id="F6HFP4">
    <property type="expression patterns" value="baseline and differential"/>
</dbReference>
<feature type="transmembrane region" description="Helical" evidence="9">
    <location>
        <begin position="706"/>
        <end position="726"/>
    </location>
</feature>
<feature type="transmembrane region" description="Helical" evidence="9">
    <location>
        <begin position="733"/>
        <end position="751"/>
    </location>
</feature>
<dbReference type="eggNOG" id="KOG4711">
    <property type="taxonomic scope" value="Eukaryota"/>
</dbReference>
<feature type="transmembrane region" description="Helical" evidence="9">
    <location>
        <begin position="655"/>
        <end position="673"/>
    </location>
</feature>
<keyword evidence="3" id="KW-0813">Transport</keyword>
<proteinExistence type="inferred from homology"/>
<feature type="transmembrane region" description="Helical" evidence="9">
    <location>
        <begin position="149"/>
        <end position="169"/>
    </location>
</feature>
<evidence type="ECO:0000313" key="10">
    <source>
        <dbReference type="EMBL" id="CCB50929.1"/>
    </source>
</evidence>
<evidence type="ECO:0000256" key="3">
    <source>
        <dbReference type="ARBA" id="ARBA00022448"/>
    </source>
</evidence>
<evidence type="ECO:0000256" key="8">
    <source>
        <dbReference type="ARBA" id="ARBA00023303"/>
    </source>
</evidence>
<feature type="transmembrane region" description="Helical" evidence="9">
    <location>
        <begin position="624"/>
        <end position="643"/>
    </location>
</feature>
<comment type="subcellular location">
    <subcellularLocation>
        <location evidence="1">Membrane</location>
        <topology evidence="1">Multi-pass membrane protein</topology>
    </subcellularLocation>
</comment>
<dbReference type="GO" id="GO:0034220">
    <property type="term" value="P:monoatomic ion transmembrane transport"/>
    <property type="evidence" value="ECO:0007669"/>
    <property type="project" value="UniProtKB-KW"/>
</dbReference>
<dbReference type="OrthoDB" id="68611at2759"/>
<accession>F6HFP4</accession>
<keyword evidence="11" id="KW-1185">Reference proteome</keyword>
<dbReference type="InterPro" id="IPR020966">
    <property type="entry name" value="ALMT"/>
</dbReference>
<evidence type="ECO:0000313" key="11">
    <source>
        <dbReference type="Proteomes" id="UP000009183"/>
    </source>
</evidence>
<protein>
    <recommendedName>
        <fullName evidence="12">Aluminum-activated malate transporter 9</fullName>
    </recommendedName>
</protein>
<evidence type="ECO:0000256" key="7">
    <source>
        <dbReference type="ARBA" id="ARBA00023136"/>
    </source>
</evidence>
<evidence type="ECO:0000256" key="5">
    <source>
        <dbReference type="ARBA" id="ARBA00022989"/>
    </source>
</evidence>
<dbReference type="Pfam" id="PF11744">
    <property type="entry name" value="ALMT"/>
    <property type="match status" value="2"/>
</dbReference>
<dbReference type="Proteomes" id="UP000009183">
    <property type="component" value="Chromosome 1"/>
</dbReference>
<dbReference type="EMBL" id="FN595752">
    <property type="protein sequence ID" value="CCB50929.1"/>
    <property type="molecule type" value="Genomic_DNA"/>
</dbReference>
<feature type="transmembrane region" description="Helical" evidence="9">
    <location>
        <begin position="204"/>
        <end position="227"/>
    </location>
</feature>
<evidence type="ECO:0000256" key="9">
    <source>
        <dbReference type="SAM" id="Phobius"/>
    </source>
</evidence>
<reference evidence="11" key="1">
    <citation type="journal article" date="2007" name="Nature">
        <title>The grapevine genome sequence suggests ancestral hexaploidization in major angiosperm phyla.</title>
        <authorList>
            <consortium name="The French-Italian Public Consortium for Grapevine Genome Characterization."/>
            <person name="Jaillon O."/>
            <person name="Aury J.-M."/>
            <person name="Noel B."/>
            <person name="Policriti A."/>
            <person name="Clepet C."/>
            <person name="Casagrande A."/>
            <person name="Choisne N."/>
            <person name="Aubourg S."/>
            <person name="Vitulo N."/>
            <person name="Jubin C."/>
            <person name="Vezzi A."/>
            <person name="Legeai F."/>
            <person name="Hugueney P."/>
            <person name="Dasilva C."/>
            <person name="Horner D."/>
            <person name="Mica E."/>
            <person name="Jublot D."/>
            <person name="Poulain J."/>
            <person name="Bruyere C."/>
            <person name="Billault A."/>
            <person name="Segurens B."/>
            <person name="Gouyvenoux M."/>
            <person name="Ugarte E."/>
            <person name="Cattonaro F."/>
            <person name="Anthouard V."/>
            <person name="Vico V."/>
            <person name="Del Fabbro C."/>
            <person name="Alaux M."/>
            <person name="Di Gaspero G."/>
            <person name="Dumas V."/>
            <person name="Felice N."/>
            <person name="Paillard S."/>
            <person name="Juman I."/>
            <person name="Moroldo M."/>
            <person name="Scalabrin S."/>
            <person name="Canaguier A."/>
            <person name="Le Clainche I."/>
            <person name="Malacrida G."/>
            <person name="Durand E."/>
            <person name="Pesole G."/>
            <person name="Laucou V."/>
            <person name="Chatelet P."/>
            <person name="Merdinoglu D."/>
            <person name="Delledonne M."/>
            <person name="Pezzotti M."/>
            <person name="Lecharny A."/>
            <person name="Scarpelli C."/>
            <person name="Artiguenave F."/>
            <person name="Pe M.E."/>
            <person name="Valle G."/>
            <person name="Morgante M."/>
            <person name="Caboche M."/>
            <person name="Adam-Blondon A.-F."/>
            <person name="Weissenbach J."/>
            <person name="Quetier F."/>
            <person name="Wincker P."/>
        </authorList>
    </citation>
    <scope>NUCLEOTIDE SEQUENCE [LARGE SCALE GENOMIC DNA]</scope>
    <source>
        <strain evidence="11">cv. Pinot noir / PN40024</strain>
    </source>
</reference>
<feature type="transmembrane region" description="Helical" evidence="9">
    <location>
        <begin position="176"/>
        <end position="192"/>
    </location>
</feature>
<comment type="similarity">
    <text evidence="2">Belongs to the aromatic acid exporter (TC 2.A.85) family.</text>
</comment>
<keyword evidence="4 9" id="KW-0812">Transmembrane</keyword>
<evidence type="ECO:0000256" key="4">
    <source>
        <dbReference type="ARBA" id="ARBA00022692"/>
    </source>
</evidence>
<feature type="transmembrane region" description="Helical" evidence="9">
    <location>
        <begin position="680"/>
        <end position="700"/>
    </location>
</feature>
<dbReference type="GO" id="GO:0015743">
    <property type="term" value="P:malate transport"/>
    <property type="evidence" value="ECO:0007669"/>
    <property type="project" value="InterPro"/>
</dbReference>
<keyword evidence="8" id="KW-0407">Ion channel</keyword>
<feature type="transmembrane region" description="Helical" evidence="9">
    <location>
        <begin position="68"/>
        <end position="87"/>
    </location>
</feature>
<evidence type="ECO:0008006" key="12">
    <source>
        <dbReference type="Google" id="ProtNLM"/>
    </source>
</evidence>
<dbReference type="AlphaFoldDB" id="F6HFP4"/>
<dbReference type="GO" id="GO:0009705">
    <property type="term" value="C:plant-type vacuole membrane"/>
    <property type="evidence" value="ECO:0000318"/>
    <property type="project" value="GO_Central"/>
</dbReference>
<keyword evidence="5 9" id="KW-1133">Transmembrane helix</keyword>
<dbReference type="SMR" id="F6HFP4"/>
<sequence>MVMFNNGFVDKSKERLPLIGSLDGVDGEEGSGRISFSWLLKKLKNFWNSVQDVSWKAWEMGRSDPRKIIFAMKMGLALSLVSLLIFWKEPADVGQYSIWAILTVIVMFEFSIGATFIKGFNRGLGTLCAGILAFGFAELSVLAGPCEEVVIVISIFITGFFTSYLKLYPTMAPYEYGFRVFIMTYCILMMAGNRTREYNQAVVIRLVLIAVGGGVCFIVNICFYPIWAGEDLHSLVVKNFKGVATSLEGCVNGYLKCVQYERVPQKIHTHQASDDPLSNGYRSVVESTSREATLLGFAIWEPPHGRYRMFNYPWKNYVKLSGALRHCAFMVMALHGCILSEIQAPAERRLVFQSELQRVGTEGAKVLRELANKVEKMEKLSPGDILKEVHEAAEQLQKKIDQRSYLLVNSESWLIGRTREVEDPVNLEDVKDNENVKLGSKSLSETVLEIRSFLAWPPSGDVFRKQSPWPSRPSFIADAVIREDEIRTYESASALSLATFVSLLIEFVARLQNVVDSFQELSEKAEFRKPSVYFSHPLYQGVFLRKMAAKVGSFRHSFVERSKERLLSRKGYSEFGLNSSDGGDEPVKCLCFRWRTDAIINFWNGLQDTASRLFEMARSDPRKVYFAAKMGLSLAIVSLFIFLKEPLKDVSQYSIWAILTVVVVFEFSVGATLSKGFNRALGTFSAGGLALGIAELSMLTGALEEVIIIISIFIAGFCASYCKLYPEMKPYEYGFRVFLLTFCIVLVSGSTSSKFLQTALYRLLFIGVGAGICLVVNTCICPIWAGEDLHKLVVKNFQGVATSLEGCVNEYLQCVEYERIPSKILTYQASDDPVYNGYRSVVQSTSQEDSLLDFAIWEPPHGHYRMFHYPWKSYVKVSGALRHCAFMVMAMHGCILSEIQAPPEKRQVFSSELQRVGVEGAKVLRELGRKVEKMEKLGQQDLLIEVHEAAEELQMKIDKNSFLLVNFASWEAGRLPKEYEDAENILQVKDTELKTPVITSLSETVLDLGSAPRSWNAQTPNMSMDPPMPGWVSSESMFKKQVSWPSGLSFNADLVLNEQESKTYESASSLSLATFTSLLIEFVARLQYLVDSFEELSELAKFKDPADLPAPKEVVGFWTRLRQCFGLNN</sequence>
<evidence type="ECO:0000256" key="1">
    <source>
        <dbReference type="ARBA" id="ARBA00004141"/>
    </source>
</evidence>
<dbReference type="PaxDb" id="29760-VIT_01s0011g03290.t01"/>
<name>F6HFP4_VITVI</name>
<dbReference type="PANTHER" id="PTHR31086">
    <property type="entry name" value="ALUMINUM-ACTIVATED MALATE TRANSPORTER 10"/>
    <property type="match status" value="1"/>
</dbReference>
<dbReference type="STRING" id="29760.F6HFP4"/>
<organism evidence="10 11">
    <name type="scientific">Vitis vinifera</name>
    <name type="common">Grape</name>
    <dbReference type="NCBI Taxonomy" id="29760"/>
    <lineage>
        <taxon>Eukaryota</taxon>
        <taxon>Viridiplantae</taxon>
        <taxon>Streptophyta</taxon>
        <taxon>Embryophyta</taxon>
        <taxon>Tracheophyta</taxon>
        <taxon>Spermatophyta</taxon>
        <taxon>Magnoliopsida</taxon>
        <taxon>eudicotyledons</taxon>
        <taxon>Gunneridae</taxon>
        <taxon>Pentapetalae</taxon>
        <taxon>rosids</taxon>
        <taxon>Vitales</taxon>
        <taxon>Vitaceae</taxon>
        <taxon>Viteae</taxon>
        <taxon>Vitis</taxon>
    </lineage>
</organism>
<gene>
    <name evidence="10" type="ordered locus">VIT_01s0011g03290</name>
</gene>
<feature type="transmembrane region" description="Helical" evidence="9">
    <location>
        <begin position="93"/>
        <end position="117"/>
    </location>
</feature>
<dbReference type="InParanoid" id="F6HFP4"/>
<feature type="transmembrane region" description="Helical" evidence="9">
    <location>
        <begin position="763"/>
        <end position="785"/>
    </location>
</feature>
<dbReference type="HOGENOM" id="CLU_279327_0_0_1"/>
<evidence type="ECO:0000256" key="2">
    <source>
        <dbReference type="ARBA" id="ARBA00007079"/>
    </source>
</evidence>
<evidence type="ECO:0000256" key="6">
    <source>
        <dbReference type="ARBA" id="ARBA00023065"/>
    </source>
</evidence>